<evidence type="ECO:0000313" key="5">
    <source>
        <dbReference type="Proteomes" id="UP000003963"/>
    </source>
</evidence>
<dbReference type="AlphaFoldDB" id="D9WND7"/>
<feature type="region of interest" description="Disordered" evidence="2">
    <location>
        <begin position="1"/>
        <end position="23"/>
    </location>
</feature>
<organism evidence="4 5">
    <name type="scientific">Streptomyces himastatinicus ATCC 53653</name>
    <dbReference type="NCBI Taxonomy" id="457427"/>
    <lineage>
        <taxon>Bacteria</taxon>
        <taxon>Bacillati</taxon>
        <taxon>Actinomycetota</taxon>
        <taxon>Actinomycetes</taxon>
        <taxon>Kitasatosporales</taxon>
        <taxon>Streptomycetaceae</taxon>
        <taxon>Streptomyces</taxon>
        <taxon>Streptomyces violaceusniger group</taxon>
    </lineage>
</organism>
<dbReference type="EMBL" id="GG657754">
    <property type="protein sequence ID" value="EFL23834.1"/>
    <property type="molecule type" value="Genomic_DNA"/>
</dbReference>
<evidence type="ECO:0000313" key="4">
    <source>
        <dbReference type="EMBL" id="EFL23834.1"/>
    </source>
</evidence>
<gene>
    <name evidence="4" type="ORF">SSOG_03548</name>
</gene>
<feature type="non-terminal residue" evidence="4">
    <location>
        <position position="1"/>
    </location>
</feature>
<sequence>SPAVCPASFASTSRRTTTRAKTPVPCHPRHLFSMGGIGNGEKLFWVTDPLDAPDTWRIAGSEDRGLRWFTFDGTLTEFLVSVLSGETAVPQVPDELLEEPVEFAPSVPGPWVAVNVKTRPPVNTESIREWGRAQGYDVPFRGRVPLVVLEAWERAHPL</sequence>
<protein>
    <recommendedName>
        <fullName evidence="3">Lsr2 DNA-binding domain-containing protein</fullName>
    </recommendedName>
</protein>
<feature type="domain" description="Lsr2 DNA-binding" evidence="3">
    <location>
        <begin position="124"/>
        <end position="155"/>
    </location>
</feature>
<accession>D9WND7</accession>
<reference evidence="4 5" key="1">
    <citation type="submission" date="2009-02" db="EMBL/GenBank/DDBJ databases">
        <title>Annotation of Streptomyces hygroscopicus strain ATCC 53653.</title>
        <authorList>
            <consortium name="The Broad Institute Genome Sequencing Platform"/>
            <consortium name="Broad Institute Microbial Sequencing Center"/>
            <person name="Fischbach M."/>
            <person name="Godfrey P."/>
            <person name="Ward D."/>
            <person name="Young S."/>
            <person name="Zeng Q."/>
            <person name="Koehrsen M."/>
            <person name="Alvarado L."/>
            <person name="Berlin A.M."/>
            <person name="Bochicchio J."/>
            <person name="Borenstein D."/>
            <person name="Chapman S.B."/>
            <person name="Chen Z."/>
            <person name="Engels R."/>
            <person name="Freedman E."/>
            <person name="Gellesch M."/>
            <person name="Goldberg J."/>
            <person name="Griggs A."/>
            <person name="Gujja S."/>
            <person name="Heilman E.R."/>
            <person name="Heiman D.I."/>
            <person name="Hepburn T.A."/>
            <person name="Howarth C."/>
            <person name="Jen D."/>
            <person name="Larson L."/>
            <person name="Lewis B."/>
            <person name="Mehta T."/>
            <person name="Park D."/>
            <person name="Pearson M."/>
            <person name="Richards J."/>
            <person name="Roberts A."/>
            <person name="Saif S."/>
            <person name="Shea T.D."/>
            <person name="Shenoy N."/>
            <person name="Sisk P."/>
            <person name="Stolte C."/>
            <person name="Sykes S.N."/>
            <person name="Thomson T."/>
            <person name="Walk T."/>
            <person name="White J."/>
            <person name="Yandava C."/>
            <person name="Straight P."/>
            <person name="Clardy J."/>
            <person name="Hung D."/>
            <person name="Kolter R."/>
            <person name="Mekalanos J."/>
            <person name="Walker S."/>
            <person name="Walsh C.T."/>
            <person name="Wieland-Brown L.C."/>
            <person name="Haas B."/>
            <person name="Nusbaum C."/>
            <person name="Birren B."/>
        </authorList>
    </citation>
    <scope>NUCLEOTIDE SEQUENCE [LARGE SCALE GENOMIC DNA]</scope>
    <source>
        <strain evidence="4 5">ATCC 53653</strain>
    </source>
</reference>
<dbReference type="InterPro" id="IPR036625">
    <property type="entry name" value="E3-bd_dom_sf"/>
</dbReference>
<keyword evidence="1" id="KW-0238">DNA-binding</keyword>
<dbReference type="GO" id="GO:0016746">
    <property type="term" value="F:acyltransferase activity"/>
    <property type="evidence" value="ECO:0007669"/>
    <property type="project" value="InterPro"/>
</dbReference>
<dbReference type="STRING" id="457427.SSOG_03548"/>
<keyword evidence="5" id="KW-1185">Reference proteome</keyword>
<feature type="compositionally biased region" description="Low complexity" evidence="2">
    <location>
        <begin position="7"/>
        <end position="22"/>
    </location>
</feature>
<dbReference type="GO" id="GO:0003677">
    <property type="term" value="F:DNA binding"/>
    <property type="evidence" value="ECO:0007669"/>
    <property type="project" value="UniProtKB-KW"/>
</dbReference>
<dbReference type="InterPro" id="IPR055370">
    <property type="entry name" value="Lsr2_DNA-bd"/>
</dbReference>
<evidence type="ECO:0000256" key="2">
    <source>
        <dbReference type="SAM" id="MobiDB-lite"/>
    </source>
</evidence>
<proteinExistence type="predicted"/>
<dbReference type="Proteomes" id="UP000003963">
    <property type="component" value="Unassembled WGS sequence"/>
</dbReference>
<dbReference type="Pfam" id="PF23359">
    <property type="entry name" value="Lsr2_DNA-bd"/>
    <property type="match status" value="1"/>
</dbReference>
<evidence type="ECO:0000256" key="1">
    <source>
        <dbReference type="ARBA" id="ARBA00023125"/>
    </source>
</evidence>
<evidence type="ECO:0000259" key="3">
    <source>
        <dbReference type="Pfam" id="PF23359"/>
    </source>
</evidence>
<dbReference type="HOGENOM" id="CLU_1664551_0_0_11"/>
<name>D9WND7_9ACTN</name>
<dbReference type="Gene3D" id="4.10.320.10">
    <property type="entry name" value="E3-binding domain"/>
    <property type="match status" value="1"/>
</dbReference>